<evidence type="ECO:0000256" key="3">
    <source>
        <dbReference type="ARBA" id="ARBA00022833"/>
    </source>
</evidence>
<dbReference type="Gene3D" id="2.20.25.240">
    <property type="match status" value="4"/>
</dbReference>
<keyword evidence="3" id="KW-0862">Zinc</keyword>
<name>A0A835L4V9_SPOEX</name>
<evidence type="ECO:0000313" key="5">
    <source>
        <dbReference type="EMBL" id="KAF9413984.1"/>
    </source>
</evidence>
<sequence>MGFKFIKSVNGRPLILMDNYTYTFASAAHKKGTKRWICTSRSQRDCKAKVILNGDQEIVLAQTDHNHLPPQYFCLNGEYIKRTVLTRGVAHWICTSSRSKNCKARLVLNSNNEIDSCNLEHNHQAPSYRCVRGQVQVYNFSAGKAADSLPELFLLFSPRIKQRHCAMVLCFENRQAVQRESSVAQYVFTHRGHRLIIYQGYTYCIQHAAASTEKWKCVSRTSKNCKAKIVVDATGNVVKELEFIKTIQGRTLCLYKGYSYCHYREFQKGTNHWRCSSRQSRNCRARIILCDENMIMASDDHNHDPPHYVKTNGVYIKVS</sequence>
<dbReference type="GO" id="GO:0008270">
    <property type="term" value="F:zinc ion binding"/>
    <property type="evidence" value="ECO:0007669"/>
    <property type="project" value="UniProtKB-KW"/>
</dbReference>
<feature type="domain" description="FLYWCH-type" evidence="4">
    <location>
        <begin position="243"/>
        <end position="303"/>
    </location>
</feature>
<evidence type="ECO:0000256" key="1">
    <source>
        <dbReference type="ARBA" id="ARBA00022723"/>
    </source>
</evidence>
<dbReference type="AlphaFoldDB" id="A0A835L4V9"/>
<comment type="caution">
    <text evidence="5">The sequence shown here is derived from an EMBL/GenBank/DDBJ whole genome shotgun (WGS) entry which is preliminary data.</text>
</comment>
<organism evidence="5 6">
    <name type="scientific">Spodoptera exigua</name>
    <name type="common">Beet armyworm</name>
    <name type="synonym">Noctua fulgens</name>
    <dbReference type="NCBI Taxonomy" id="7107"/>
    <lineage>
        <taxon>Eukaryota</taxon>
        <taxon>Metazoa</taxon>
        <taxon>Ecdysozoa</taxon>
        <taxon>Arthropoda</taxon>
        <taxon>Hexapoda</taxon>
        <taxon>Insecta</taxon>
        <taxon>Pterygota</taxon>
        <taxon>Neoptera</taxon>
        <taxon>Endopterygota</taxon>
        <taxon>Lepidoptera</taxon>
        <taxon>Glossata</taxon>
        <taxon>Ditrysia</taxon>
        <taxon>Noctuoidea</taxon>
        <taxon>Noctuidae</taxon>
        <taxon>Amphipyrinae</taxon>
        <taxon>Spodoptera</taxon>
    </lineage>
</organism>
<keyword evidence="1" id="KW-0479">Metal-binding</keyword>
<dbReference type="Proteomes" id="UP000648187">
    <property type="component" value="Unassembled WGS sequence"/>
</dbReference>
<dbReference type="EMBL" id="JACKWZ010000145">
    <property type="protein sequence ID" value="KAF9413984.1"/>
    <property type="molecule type" value="Genomic_DNA"/>
</dbReference>
<accession>A0A835L4V9</accession>
<feature type="domain" description="FLYWCH-type" evidence="4">
    <location>
        <begin position="186"/>
        <end position="239"/>
    </location>
</feature>
<proteinExistence type="predicted"/>
<evidence type="ECO:0000313" key="6">
    <source>
        <dbReference type="Proteomes" id="UP000648187"/>
    </source>
</evidence>
<evidence type="ECO:0000259" key="4">
    <source>
        <dbReference type="Pfam" id="PF04500"/>
    </source>
</evidence>
<reference evidence="5" key="1">
    <citation type="submission" date="2020-08" db="EMBL/GenBank/DDBJ databases">
        <title>Spodoptera exigua strain:BAW_Kor-Di-RS1 Genome sequencing and assembly.</title>
        <authorList>
            <person name="Kim J."/>
            <person name="Nam H.Y."/>
            <person name="Kwon M."/>
            <person name="Choi J.H."/>
            <person name="Cho S.R."/>
            <person name="Kim G.-H."/>
        </authorList>
    </citation>
    <scope>NUCLEOTIDE SEQUENCE</scope>
    <source>
        <strain evidence="5">BAW_Kor-Di-RS1</strain>
        <tissue evidence="5">Whole-body</tissue>
    </source>
</reference>
<gene>
    <name evidence="5" type="ORF">HW555_007937</name>
</gene>
<dbReference type="InterPro" id="IPR007588">
    <property type="entry name" value="Znf_FLYWCH"/>
</dbReference>
<keyword evidence="6" id="KW-1185">Reference proteome</keyword>
<keyword evidence="2" id="KW-0863">Zinc-finger</keyword>
<dbReference type="Pfam" id="PF04500">
    <property type="entry name" value="FLYWCH"/>
    <property type="match status" value="3"/>
</dbReference>
<feature type="domain" description="FLYWCH-type" evidence="4">
    <location>
        <begin position="5"/>
        <end position="67"/>
    </location>
</feature>
<evidence type="ECO:0000256" key="2">
    <source>
        <dbReference type="ARBA" id="ARBA00022771"/>
    </source>
</evidence>
<protein>
    <recommendedName>
        <fullName evidence="4">FLYWCH-type domain-containing protein</fullName>
    </recommendedName>
</protein>